<comment type="caution">
    <text evidence="3">The sequence shown here is derived from an EMBL/GenBank/DDBJ whole genome shotgun (WGS) entry which is preliminary data.</text>
</comment>
<organism evidence="3 4">
    <name type="scientific">Phaeomoniella chlamydospora</name>
    <name type="common">Phaeoacremonium chlamydosporum</name>
    <dbReference type="NCBI Taxonomy" id="158046"/>
    <lineage>
        <taxon>Eukaryota</taxon>
        <taxon>Fungi</taxon>
        <taxon>Dikarya</taxon>
        <taxon>Ascomycota</taxon>
        <taxon>Pezizomycotina</taxon>
        <taxon>Eurotiomycetes</taxon>
        <taxon>Chaetothyriomycetidae</taxon>
        <taxon>Phaeomoniellales</taxon>
        <taxon>Phaeomoniellaceae</taxon>
        <taxon>Phaeomoniella</taxon>
    </lineage>
</organism>
<protein>
    <recommendedName>
        <fullName evidence="2">SDE2-like domain-containing protein</fullName>
    </recommendedName>
</protein>
<dbReference type="InterPro" id="IPR053822">
    <property type="entry name" value="SDE2-like_dom"/>
</dbReference>
<proteinExistence type="predicted"/>
<feature type="region of interest" description="Disordered" evidence="1">
    <location>
        <begin position="1"/>
        <end position="23"/>
    </location>
</feature>
<feature type="domain" description="SDE2-like" evidence="2">
    <location>
        <begin position="4"/>
        <end position="98"/>
    </location>
</feature>
<dbReference type="OrthoDB" id="547031at2759"/>
<dbReference type="Proteomes" id="UP000053317">
    <property type="component" value="Unassembled WGS sequence"/>
</dbReference>
<reference evidence="3 4" key="2">
    <citation type="submission" date="2015-05" db="EMBL/GenBank/DDBJ databases">
        <authorList>
            <person name="Morales-Cruz A."/>
            <person name="Amrine K.C."/>
            <person name="Cantu D."/>
        </authorList>
    </citation>
    <scope>NUCLEOTIDE SEQUENCE [LARGE SCALE GENOMIC DNA]</scope>
    <source>
        <strain evidence="3">UCRPC4</strain>
    </source>
</reference>
<sequence length="195" mass="21539">MSSRKKRNAGEQNGSNRNLDGRRLRTITEAKNLAEYLATKPEMERRDKEQRKKRWQAVIDAAEKREEELKRGARGKGLSEEWMEDREDAAERAREAVRRAMASGDWRDTHGGSELLGGSSSSAGEASGSGEASSGSPSEEDSDADDSEDEGKIPVLPMKQSAPQRRFAGFDDEDEEYMSDSEVEEAPEGKGKAKA</sequence>
<evidence type="ECO:0000313" key="3">
    <source>
        <dbReference type="EMBL" id="KKY22155.1"/>
    </source>
</evidence>
<evidence type="ECO:0000259" key="2">
    <source>
        <dbReference type="Pfam" id="PF22782"/>
    </source>
</evidence>
<feature type="compositionally biased region" description="Acidic residues" evidence="1">
    <location>
        <begin position="170"/>
        <end position="186"/>
    </location>
</feature>
<dbReference type="AlphaFoldDB" id="A0A0G2GZX8"/>
<feature type="compositionally biased region" description="Low complexity" evidence="1">
    <location>
        <begin position="112"/>
        <end position="137"/>
    </location>
</feature>
<feature type="region of interest" description="Disordered" evidence="1">
    <location>
        <begin position="63"/>
        <end position="195"/>
    </location>
</feature>
<evidence type="ECO:0000256" key="1">
    <source>
        <dbReference type="SAM" id="MobiDB-lite"/>
    </source>
</evidence>
<evidence type="ECO:0000313" key="4">
    <source>
        <dbReference type="Proteomes" id="UP000053317"/>
    </source>
</evidence>
<reference evidence="3 4" key="1">
    <citation type="submission" date="2015-05" db="EMBL/GenBank/DDBJ databases">
        <title>Distinctive expansion of gene families associated with plant cell wall degradation and secondary metabolism in the genomes of grapevine trunk pathogens.</title>
        <authorList>
            <person name="Lawrence D.P."/>
            <person name="Travadon R."/>
            <person name="Rolshausen P.E."/>
            <person name="Baumgartner K."/>
        </authorList>
    </citation>
    <scope>NUCLEOTIDE SEQUENCE [LARGE SCALE GENOMIC DNA]</scope>
    <source>
        <strain evidence="3">UCRPC4</strain>
    </source>
</reference>
<keyword evidence="4" id="KW-1185">Reference proteome</keyword>
<dbReference type="EMBL" id="LCWF01000079">
    <property type="protein sequence ID" value="KKY22155.1"/>
    <property type="molecule type" value="Genomic_DNA"/>
</dbReference>
<feature type="compositionally biased region" description="Acidic residues" evidence="1">
    <location>
        <begin position="138"/>
        <end position="149"/>
    </location>
</feature>
<dbReference type="Pfam" id="PF22782">
    <property type="entry name" value="SDE2"/>
    <property type="match status" value="1"/>
</dbReference>
<accession>A0A0G2GZX8</accession>
<gene>
    <name evidence="3" type="ORF">UCRPC4_g03342</name>
</gene>
<feature type="compositionally biased region" description="Basic and acidic residues" evidence="1">
    <location>
        <begin position="89"/>
        <end position="98"/>
    </location>
</feature>
<name>A0A0G2GZX8_PHACM</name>